<dbReference type="Proteomes" id="UP000291259">
    <property type="component" value="Chromosome"/>
</dbReference>
<proteinExistence type="predicted"/>
<reference evidence="1 2" key="1">
    <citation type="submission" date="2019-01" db="EMBL/GenBank/DDBJ databases">
        <title>Genome sequencing of strain FW100M-8.</title>
        <authorList>
            <person name="Heo J."/>
            <person name="Kim S.-J."/>
            <person name="Kim J.-S."/>
            <person name="Hong S.-B."/>
            <person name="Kwon S.-W."/>
        </authorList>
    </citation>
    <scope>NUCLEOTIDE SEQUENCE [LARGE SCALE GENOMIC DNA]</scope>
    <source>
        <strain evidence="1 2">FW100M-8</strain>
    </source>
</reference>
<organism evidence="1 2">
    <name type="scientific">Agromyces protaetiae</name>
    <dbReference type="NCBI Taxonomy" id="2509455"/>
    <lineage>
        <taxon>Bacteria</taxon>
        <taxon>Bacillati</taxon>
        <taxon>Actinomycetota</taxon>
        <taxon>Actinomycetes</taxon>
        <taxon>Micrococcales</taxon>
        <taxon>Microbacteriaceae</taxon>
        <taxon>Agromyces</taxon>
    </lineage>
</organism>
<evidence type="ECO:0000313" key="1">
    <source>
        <dbReference type="EMBL" id="QAY72562.1"/>
    </source>
</evidence>
<sequence length="125" mass="12880">MSREGVASRLLAALRAADDVAYAALVSASVRMVVDSGDAAGGVAAGRAQTAHVFAALLSRHPDASLDTAEANGAPALVLRRPDREAVAVVGLDVDQAGSITAMWVQTAPDKLARWNRHRTPGPSV</sequence>
<dbReference type="OrthoDB" id="5006797at2"/>
<keyword evidence="2" id="KW-1185">Reference proteome</keyword>
<dbReference type="EMBL" id="CP035491">
    <property type="protein sequence ID" value="QAY72562.1"/>
    <property type="molecule type" value="Genomic_DNA"/>
</dbReference>
<protein>
    <recommendedName>
        <fullName evidence="3">RNA polymerase subunit sigma</fullName>
    </recommendedName>
</protein>
<dbReference type="InterPro" id="IPR032710">
    <property type="entry name" value="NTF2-like_dom_sf"/>
</dbReference>
<dbReference type="SUPFAM" id="SSF54427">
    <property type="entry name" value="NTF2-like"/>
    <property type="match status" value="1"/>
</dbReference>
<evidence type="ECO:0000313" key="2">
    <source>
        <dbReference type="Proteomes" id="UP000291259"/>
    </source>
</evidence>
<dbReference type="KEGG" id="agf:ET445_03580"/>
<dbReference type="AlphaFoldDB" id="A0A4P6F9I7"/>
<gene>
    <name evidence="1" type="ORF">ET445_03580</name>
</gene>
<name>A0A4P6F9I7_9MICO</name>
<evidence type="ECO:0008006" key="3">
    <source>
        <dbReference type="Google" id="ProtNLM"/>
    </source>
</evidence>
<dbReference type="RefSeq" id="WP_129188909.1">
    <property type="nucleotide sequence ID" value="NZ_CP035491.1"/>
</dbReference>
<accession>A0A4P6F9I7</accession>